<feature type="compositionally biased region" description="Low complexity" evidence="1">
    <location>
        <begin position="400"/>
        <end position="416"/>
    </location>
</feature>
<organism evidence="2">
    <name type="scientific">Theileria annulata</name>
    <dbReference type="NCBI Taxonomy" id="5874"/>
    <lineage>
        <taxon>Eukaryota</taxon>
        <taxon>Sar</taxon>
        <taxon>Alveolata</taxon>
        <taxon>Apicomplexa</taxon>
        <taxon>Aconoidasida</taxon>
        <taxon>Piroplasmida</taxon>
        <taxon>Theileriidae</taxon>
        <taxon>Theileria</taxon>
    </lineage>
</organism>
<feature type="region of interest" description="Disordered" evidence="1">
    <location>
        <begin position="166"/>
        <end position="241"/>
    </location>
</feature>
<dbReference type="AlphaFoldDB" id="A0A3B0NC41"/>
<name>A0A3B0NC41_THEAN</name>
<protein>
    <submittedName>
        <fullName evidence="2">Uncharacterized protein</fullName>
    </submittedName>
</protein>
<dbReference type="VEuPathDB" id="PiroplasmaDB:TA03840"/>
<dbReference type="EMBL" id="UIVS01000003">
    <property type="protein sequence ID" value="SVP92646.1"/>
    <property type="molecule type" value="Genomic_DNA"/>
</dbReference>
<feature type="region of interest" description="Disordered" evidence="1">
    <location>
        <begin position="395"/>
        <end position="438"/>
    </location>
</feature>
<evidence type="ECO:0000256" key="1">
    <source>
        <dbReference type="SAM" id="MobiDB-lite"/>
    </source>
</evidence>
<proteinExistence type="predicted"/>
<sequence>MLDIDMKLYGIENPRYNPDLKNIPEVIETMRDQIKELFGDNSTLFRGVTDYDLVSLSVTLSDLIWEYNFYKHKAKLKFDPDIIKLLRTNFTLINELFNDLIITRMNTIKLLKIPNLIDQPIFSHPLDIFPFLYLQQFQHSIKDFFSWYQYTFNFISDTVSPVTVLGPTASNGPEETSTNNTEVSTTTEETSTNNTNSTNSTEDSTTGASTVTEGNTTPGKGATDTINSVDGEETGTVGPSTVTEDTVTEEEINTMTMIINDDIKNILENLMEKLSLIINGKYPLAIEEIGGYRPYIKFELEDSENPSSIKGYHKKYADRQLEFEQIEDIITPEVKEKFKEIQEEFKMFKHMSLKDLSLHYCKKFNSEYNFAHRIIKRYNILKSISPVTVLGQTDRVLPGTDDSSTNSTNSSKDISTVGASTVTEGKGDRNTKDSIVSGTEETPLGGFVVGASTVTEDVITEFEKKLLDIITCLNYHIMNIRHMSWFVECSNSLPIECLANLKQTKQNIANPKPKTIFFFSHNFPKAFNTILEFIIPSYYNNNLKIHYNTVGTVGTEGIEVTEGTQSTNNITKVSTDSSKDIGTIGASTVTEGKVTKSIKGIESIIYRKRILEEVYNMSKKRIDRSYEDTFPIGMDEDYKLKDIDLLRDLIDIGAGFKIYSDMPFTGYPMDILIDPDITDELRHSAYFKLAQSQPKPIYKCKNCNYLVFGNRVRLRRSRKIVCYEFEELRDDPKYTCRNCGLGRKQFDVIYRTGEKKYQLPPYIHLEQSPKFTNKRLK</sequence>
<feature type="compositionally biased region" description="Low complexity" evidence="1">
    <location>
        <begin position="174"/>
        <end position="206"/>
    </location>
</feature>
<evidence type="ECO:0000313" key="2">
    <source>
        <dbReference type="EMBL" id="SVP92646.1"/>
    </source>
</evidence>
<accession>A0A3B0NC41</accession>
<evidence type="ECO:0000313" key="3">
    <source>
        <dbReference type="EMBL" id="SVP93450.1"/>
    </source>
</evidence>
<gene>
    <name evidence="3" type="ORF">TAT_000244300</name>
    <name evidence="2" type="ORF">TAV_000244400</name>
</gene>
<feature type="compositionally biased region" description="Polar residues" evidence="1">
    <location>
        <begin position="207"/>
        <end position="228"/>
    </location>
</feature>
<reference evidence="2" key="1">
    <citation type="submission" date="2018-07" db="EMBL/GenBank/DDBJ databases">
        <authorList>
            <person name="Quirk P.G."/>
            <person name="Krulwich T.A."/>
        </authorList>
    </citation>
    <scope>NUCLEOTIDE SEQUENCE</scope>
    <source>
        <strain evidence="2">Anand</strain>
    </source>
</reference>
<dbReference type="EMBL" id="UIVT01000003">
    <property type="protein sequence ID" value="SVP93450.1"/>
    <property type="molecule type" value="Genomic_DNA"/>
</dbReference>